<organism evidence="1 2">
    <name type="scientific">Tropicibacter oceani</name>
    <dbReference type="NCBI Taxonomy" id="3058420"/>
    <lineage>
        <taxon>Bacteria</taxon>
        <taxon>Pseudomonadati</taxon>
        <taxon>Pseudomonadota</taxon>
        <taxon>Alphaproteobacteria</taxon>
        <taxon>Rhodobacterales</taxon>
        <taxon>Roseobacteraceae</taxon>
        <taxon>Tropicibacter</taxon>
    </lineage>
</organism>
<keyword evidence="2" id="KW-1185">Reference proteome</keyword>
<name>A0ABY8QN07_9RHOB</name>
<proteinExistence type="predicted"/>
<evidence type="ECO:0000313" key="1">
    <source>
        <dbReference type="EMBL" id="WGW06015.1"/>
    </source>
</evidence>
<protein>
    <submittedName>
        <fullName evidence="1">Uncharacterized protein</fullName>
    </submittedName>
</protein>
<evidence type="ECO:0000313" key="2">
    <source>
        <dbReference type="Proteomes" id="UP001241605"/>
    </source>
</evidence>
<keyword evidence="1" id="KW-0614">Plasmid</keyword>
<dbReference type="RefSeq" id="WP_282302638.1">
    <property type="nucleotide sequence ID" value="NZ_CP124618.1"/>
</dbReference>
<accession>A0ABY8QN07</accession>
<dbReference type="EMBL" id="CP124618">
    <property type="protein sequence ID" value="WGW06015.1"/>
    <property type="molecule type" value="Genomic_DNA"/>
</dbReference>
<reference evidence="1 2" key="1">
    <citation type="submission" date="2023-05" db="EMBL/GenBank/DDBJ databases">
        <title>YMD87, complete Genome.</title>
        <authorList>
            <person name="Zhang J."/>
            <person name="Xu X."/>
        </authorList>
    </citation>
    <scope>NUCLEOTIDE SEQUENCE [LARGE SCALE GENOMIC DNA]</scope>
    <source>
        <strain evidence="1 2">YMD87</strain>
        <plasmid evidence="1 2">unnamed2</plasmid>
    </source>
</reference>
<dbReference type="Proteomes" id="UP001241605">
    <property type="component" value="Plasmid unnamed2"/>
</dbReference>
<geneLocation type="plasmid" evidence="1 2">
    <name>unnamed2</name>
</geneLocation>
<sequence>MTVNDDELDLLLTLLETRRDPSVAELDGVGHALAFLLGDRFDAVHGSADHLGSADAAIHIADKAYPNWVVTLHGRANDRDGHWRCTLRETDAFDKDAVIGAGRSPVLAQAILAAVMRLAMQARA</sequence>
<gene>
    <name evidence="1" type="ORF">QF118_19395</name>
</gene>